<proteinExistence type="predicted"/>
<keyword evidence="2" id="KW-1015">Disulfide bond</keyword>
<dbReference type="PANTHER" id="PTHR45710">
    <property type="entry name" value="C-TYPE LECTIN DOMAIN-CONTAINING PROTEIN 180"/>
    <property type="match status" value="1"/>
</dbReference>
<dbReference type="InterPro" id="IPR016187">
    <property type="entry name" value="CTDL_fold"/>
</dbReference>
<dbReference type="PROSITE" id="PS50041">
    <property type="entry name" value="C_TYPE_LECTIN_2"/>
    <property type="match status" value="1"/>
</dbReference>
<feature type="domain" description="C-type lectin" evidence="4">
    <location>
        <begin position="50"/>
        <end position="163"/>
    </location>
</feature>
<reference evidence="5" key="3">
    <citation type="submission" date="2025-09" db="UniProtKB">
        <authorList>
            <consortium name="Ensembl"/>
        </authorList>
    </citation>
    <scope>IDENTIFICATION</scope>
</reference>
<evidence type="ECO:0000313" key="6">
    <source>
        <dbReference type="Proteomes" id="UP000007303"/>
    </source>
</evidence>
<dbReference type="AlphaFoldDB" id="H3C1V6"/>
<evidence type="ECO:0000256" key="1">
    <source>
        <dbReference type="ARBA" id="ARBA00004401"/>
    </source>
</evidence>
<comment type="subcellular location">
    <subcellularLocation>
        <location evidence="1">Cell membrane</location>
        <topology evidence="1">Single-pass type II membrane protein</topology>
    </subcellularLocation>
</comment>
<protein>
    <recommendedName>
        <fullName evidence="4">C-type lectin domain-containing protein</fullName>
    </recommendedName>
</protein>
<dbReference type="HOGENOM" id="CLU_1337148_0_0_1"/>
<dbReference type="CDD" id="cd00037">
    <property type="entry name" value="CLECT"/>
    <property type="match status" value="1"/>
</dbReference>
<dbReference type="InterPro" id="IPR018378">
    <property type="entry name" value="C-type_lectin_CS"/>
</dbReference>
<keyword evidence="6" id="KW-1185">Reference proteome</keyword>
<feature type="signal peptide" evidence="3">
    <location>
        <begin position="1"/>
        <end position="16"/>
    </location>
</feature>
<dbReference type="InterPro" id="IPR001304">
    <property type="entry name" value="C-type_lectin-like"/>
</dbReference>
<dbReference type="PROSITE" id="PS00615">
    <property type="entry name" value="C_TYPE_LECTIN_1"/>
    <property type="match status" value="1"/>
</dbReference>
<dbReference type="InterPro" id="IPR016186">
    <property type="entry name" value="C-type_lectin-like/link_sf"/>
</dbReference>
<dbReference type="OMA" id="AWPSICM"/>
<evidence type="ECO:0000313" key="5">
    <source>
        <dbReference type="Ensembl" id="ENSTNIP00000002223.1"/>
    </source>
</evidence>
<reference evidence="5" key="2">
    <citation type="submission" date="2025-08" db="UniProtKB">
        <authorList>
            <consortium name="Ensembl"/>
        </authorList>
    </citation>
    <scope>IDENTIFICATION</scope>
</reference>
<dbReference type="InterPro" id="IPR050828">
    <property type="entry name" value="C-type_lectin/matrix_domain"/>
</dbReference>
<dbReference type="FunCoup" id="H3C1V6">
    <property type="interactions" value="1056"/>
</dbReference>
<sequence length="164" mass="18462">MKTVLVLSALLYAALAGLTHKNGAPDGSENEKMPAEDEDEGFCPDGWLTYGFRCYIFVNTPMNWSIAKDHCNSLGANLASVSNQREYRFLQQMTKTAGQSYAWLGGFYLQGSWLWINNEGFNYTLWFRQFSPTTYPCLYILTNLFSDGWSNAHCSSAGPFICSK</sequence>
<evidence type="ECO:0000259" key="4">
    <source>
        <dbReference type="PROSITE" id="PS50041"/>
    </source>
</evidence>
<dbReference type="GO" id="GO:0005886">
    <property type="term" value="C:plasma membrane"/>
    <property type="evidence" value="ECO:0007669"/>
    <property type="project" value="UniProtKB-SubCell"/>
</dbReference>
<dbReference type="GeneTree" id="ENSGT01030000234934"/>
<dbReference type="Ensembl" id="ENSTNIT00000001944.1">
    <property type="protein sequence ID" value="ENSTNIP00000002223.1"/>
    <property type="gene ID" value="ENSTNIG00000001273.1"/>
</dbReference>
<feature type="chain" id="PRO_5003581313" description="C-type lectin domain-containing protein" evidence="3">
    <location>
        <begin position="17"/>
        <end position="164"/>
    </location>
</feature>
<dbReference type="SMART" id="SM00034">
    <property type="entry name" value="CLECT"/>
    <property type="match status" value="1"/>
</dbReference>
<dbReference type="InParanoid" id="H3C1V6"/>
<accession>H3C1V6</accession>
<evidence type="ECO:0000256" key="3">
    <source>
        <dbReference type="SAM" id="SignalP"/>
    </source>
</evidence>
<dbReference type="STRING" id="99883.ENSTNIP00000002223"/>
<evidence type="ECO:0000256" key="2">
    <source>
        <dbReference type="ARBA" id="ARBA00023157"/>
    </source>
</evidence>
<reference evidence="6" key="1">
    <citation type="journal article" date="2004" name="Nature">
        <title>Genome duplication in the teleost fish Tetraodon nigroviridis reveals the early vertebrate proto-karyotype.</title>
        <authorList>
            <person name="Jaillon O."/>
            <person name="Aury J.-M."/>
            <person name="Brunet F."/>
            <person name="Petit J.-L."/>
            <person name="Stange-Thomann N."/>
            <person name="Mauceli E."/>
            <person name="Bouneau L."/>
            <person name="Fischer C."/>
            <person name="Ozouf-Costaz C."/>
            <person name="Bernot A."/>
            <person name="Nicaud S."/>
            <person name="Jaffe D."/>
            <person name="Fisher S."/>
            <person name="Lutfalla G."/>
            <person name="Dossat C."/>
            <person name="Segurens B."/>
            <person name="Dasilva C."/>
            <person name="Salanoubat M."/>
            <person name="Levy M."/>
            <person name="Boudet N."/>
            <person name="Castellano S."/>
            <person name="Anthouard V."/>
            <person name="Jubin C."/>
            <person name="Castelli V."/>
            <person name="Katinka M."/>
            <person name="Vacherie B."/>
            <person name="Biemont C."/>
            <person name="Skalli Z."/>
            <person name="Cattolico L."/>
            <person name="Poulain J."/>
            <person name="De Berardinis V."/>
            <person name="Cruaud C."/>
            <person name="Duprat S."/>
            <person name="Brottier P."/>
            <person name="Coutanceau J.-P."/>
            <person name="Gouzy J."/>
            <person name="Parra G."/>
            <person name="Lardier G."/>
            <person name="Chapple C."/>
            <person name="McKernan K.J."/>
            <person name="McEwan P."/>
            <person name="Bosak S."/>
            <person name="Kellis M."/>
            <person name="Volff J.-N."/>
            <person name="Guigo R."/>
            <person name="Zody M.C."/>
            <person name="Mesirov J."/>
            <person name="Lindblad-Toh K."/>
            <person name="Birren B."/>
            <person name="Nusbaum C."/>
            <person name="Kahn D."/>
            <person name="Robinson-Rechavi M."/>
            <person name="Laudet V."/>
            <person name="Schachter V."/>
            <person name="Quetier F."/>
            <person name="Saurin W."/>
            <person name="Scarpelli C."/>
            <person name="Wincker P."/>
            <person name="Lander E.S."/>
            <person name="Weissenbach J."/>
            <person name="Roest Crollius H."/>
        </authorList>
    </citation>
    <scope>NUCLEOTIDE SEQUENCE [LARGE SCALE GENOMIC DNA]</scope>
</reference>
<dbReference type="PANTHER" id="PTHR45710:SF26">
    <property type="entry name" value="RH26557P"/>
    <property type="match status" value="1"/>
</dbReference>
<organism evidence="5 6">
    <name type="scientific">Tetraodon nigroviridis</name>
    <name type="common">Spotted green pufferfish</name>
    <name type="synonym">Chelonodon nigroviridis</name>
    <dbReference type="NCBI Taxonomy" id="99883"/>
    <lineage>
        <taxon>Eukaryota</taxon>
        <taxon>Metazoa</taxon>
        <taxon>Chordata</taxon>
        <taxon>Craniata</taxon>
        <taxon>Vertebrata</taxon>
        <taxon>Euteleostomi</taxon>
        <taxon>Actinopterygii</taxon>
        <taxon>Neopterygii</taxon>
        <taxon>Teleostei</taxon>
        <taxon>Neoteleostei</taxon>
        <taxon>Acanthomorphata</taxon>
        <taxon>Eupercaria</taxon>
        <taxon>Tetraodontiformes</taxon>
        <taxon>Tetradontoidea</taxon>
        <taxon>Tetraodontidae</taxon>
        <taxon>Tetraodon</taxon>
    </lineage>
</organism>
<dbReference type="Gene3D" id="3.10.100.10">
    <property type="entry name" value="Mannose-Binding Protein A, subunit A"/>
    <property type="match status" value="1"/>
</dbReference>
<dbReference type="Pfam" id="PF00059">
    <property type="entry name" value="Lectin_C"/>
    <property type="match status" value="1"/>
</dbReference>
<keyword evidence="3" id="KW-0732">Signal</keyword>
<name>H3C1V6_TETNG</name>
<dbReference type="Proteomes" id="UP000007303">
    <property type="component" value="Unassembled WGS sequence"/>
</dbReference>
<dbReference type="SUPFAM" id="SSF56436">
    <property type="entry name" value="C-type lectin-like"/>
    <property type="match status" value="1"/>
</dbReference>